<protein>
    <submittedName>
        <fullName evidence="8">rRNA adenine N-6-methyltransferase family protein</fullName>
    </submittedName>
</protein>
<dbReference type="Gene3D" id="3.40.50.150">
    <property type="entry name" value="Vaccinia Virus protein VP39"/>
    <property type="match status" value="1"/>
</dbReference>
<dbReference type="PANTHER" id="PTHR11727:SF7">
    <property type="entry name" value="DIMETHYLADENOSINE TRANSFERASE-RELATED"/>
    <property type="match status" value="1"/>
</dbReference>
<dbReference type="Gene3D" id="1.10.8.100">
    <property type="entry name" value="Ribosomal RNA adenine dimethylase-like, domain 2"/>
    <property type="match status" value="1"/>
</dbReference>
<evidence type="ECO:0000313" key="8">
    <source>
        <dbReference type="EMBL" id="XBT18711.1"/>
    </source>
</evidence>
<gene>
    <name evidence="8" type="ORF">ABNO60_00105</name>
</gene>
<keyword evidence="3 5" id="KW-0949">S-adenosyl-L-methionine</keyword>
<dbReference type="InterPro" id="IPR020598">
    <property type="entry name" value="rRNA_Ade_methylase_Trfase_N"/>
</dbReference>
<evidence type="ECO:0000256" key="4">
    <source>
        <dbReference type="ARBA" id="ARBA00022884"/>
    </source>
</evidence>
<evidence type="ECO:0000256" key="5">
    <source>
        <dbReference type="PROSITE-ProRule" id="PRU01026"/>
    </source>
</evidence>
<name>A0AAU7QTQ9_9FLAO</name>
<dbReference type="PROSITE" id="PS01131">
    <property type="entry name" value="RRNA_A_DIMETH"/>
    <property type="match status" value="1"/>
</dbReference>
<dbReference type="SUPFAM" id="SSF53335">
    <property type="entry name" value="S-adenosyl-L-methionine-dependent methyltransferases"/>
    <property type="match status" value="1"/>
</dbReference>
<keyword evidence="1 5" id="KW-0489">Methyltransferase</keyword>
<dbReference type="AlphaFoldDB" id="A0AAU7QTQ9"/>
<feature type="binding site" evidence="5">
    <location>
        <position position="100"/>
    </location>
    <ligand>
        <name>S-adenosyl-L-methionine</name>
        <dbReference type="ChEBI" id="CHEBI:59789"/>
    </ligand>
</feature>
<feature type="binding site" evidence="5">
    <location>
        <position position="38"/>
    </location>
    <ligand>
        <name>S-adenosyl-L-methionine</name>
        <dbReference type="ChEBI" id="CHEBI:59789"/>
    </ligand>
</feature>
<evidence type="ECO:0000256" key="3">
    <source>
        <dbReference type="ARBA" id="ARBA00022691"/>
    </source>
</evidence>
<keyword evidence="6" id="KW-0472">Membrane</keyword>
<sequence length="250" mass="30051">MYNINKKKGQIFLKNNNYVNKIISNINCKKNNILIEIGPGKGILTKKLKLLTNKFICIEIDKKLVKYLKNNILDKNNKIYNINILNYKLNFNNKVIIIGNIPYYITQKILYWILYNYKKILFFICLLQKEVAYNILFKDKKISKISIILNLFFKIKFLFNIKNINFYPIPKVNSTLLKFIPKKSNININYFSLFLNKIFKKKRKKIYNSLNLKKFKIYKIFNKRIEELSLKKIISLYNFLLKKKCLNQDI</sequence>
<dbReference type="InterPro" id="IPR029063">
    <property type="entry name" value="SAM-dependent_MTases_sf"/>
</dbReference>
<accession>A0AAU7QTQ9</accession>
<dbReference type="InterPro" id="IPR001737">
    <property type="entry name" value="KsgA/Erm"/>
</dbReference>
<proteinExistence type="inferred from homology"/>
<feature type="transmembrane region" description="Helical" evidence="6">
    <location>
        <begin position="95"/>
        <end position="114"/>
    </location>
</feature>
<feature type="binding site" evidence="5">
    <location>
        <position position="13"/>
    </location>
    <ligand>
        <name>S-adenosyl-L-methionine</name>
        <dbReference type="ChEBI" id="CHEBI:59789"/>
    </ligand>
</feature>
<dbReference type="InterPro" id="IPR023165">
    <property type="entry name" value="rRNA_Ade_diMease-like_C"/>
</dbReference>
<evidence type="ECO:0000259" key="7">
    <source>
        <dbReference type="SMART" id="SM00650"/>
    </source>
</evidence>
<evidence type="ECO:0000256" key="1">
    <source>
        <dbReference type="ARBA" id="ARBA00022603"/>
    </source>
</evidence>
<dbReference type="PROSITE" id="PS51689">
    <property type="entry name" value="SAM_RNA_A_N6_MT"/>
    <property type="match status" value="1"/>
</dbReference>
<feature type="domain" description="Ribosomal RNA adenine methylase transferase N-terminal" evidence="7">
    <location>
        <begin position="18"/>
        <end position="183"/>
    </location>
</feature>
<dbReference type="GO" id="GO:0000179">
    <property type="term" value="F:rRNA (adenine-N6,N6-)-dimethyltransferase activity"/>
    <property type="evidence" value="ECO:0007669"/>
    <property type="project" value="UniProtKB-UniRule"/>
</dbReference>
<reference evidence="8" key="1">
    <citation type="submission" date="2024-06" db="EMBL/GenBank/DDBJ databases">
        <title>Diversity, functionality, and evolutionary history of bacterial symbionts in false click beetles (Coleoptera, Throscidae).</title>
        <authorList>
            <person name="Wierz J.C."/>
            <person name="Malm H."/>
            <person name="Kaltenpoth M."/>
            <person name="Engl T."/>
        </authorList>
    </citation>
    <scope>NUCLEOTIDE SEQUENCE</scope>
    <source>
        <strain evidence="8">Tcar</strain>
    </source>
</reference>
<dbReference type="SMART" id="SM00650">
    <property type="entry name" value="rADc"/>
    <property type="match status" value="1"/>
</dbReference>
<dbReference type="EMBL" id="CP157896">
    <property type="protein sequence ID" value="XBT18711.1"/>
    <property type="molecule type" value="Genomic_DNA"/>
</dbReference>
<dbReference type="PANTHER" id="PTHR11727">
    <property type="entry name" value="DIMETHYLADENOSINE TRANSFERASE"/>
    <property type="match status" value="1"/>
</dbReference>
<feature type="binding site" evidence="5">
    <location>
        <position position="59"/>
    </location>
    <ligand>
        <name>S-adenosyl-L-methionine</name>
        <dbReference type="ChEBI" id="CHEBI:59789"/>
    </ligand>
</feature>
<keyword evidence="4 5" id="KW-0694">RNA-binding</keyword>
<dbReference type="InterPro" id="IPR020596">
    <property type="entry name" value="rRNA_Ade_Mease_Trfase_CS"/>
</dbReference>
<dbReference type="GO" id="GO:0003723">
    <property type="term" value="F:RNA binding"/>
    <property type="evidence" value="ECO:0007669"/>
    <property type="project" value="UniProtKB-UniRule"/>
</dbReference>
<comment type="caution">
    <text evidence="5">Lacks conserved residue(s) required for the propagation of feature annotation.</text>
</comment>
<dbReference type="Pfam" id="PF00398">
    <property type="entry name" value="RrnaAD"/>
    <property type="match status" value="1"/>
</dbReference>
<evidence type="ECO:0000256" key="2">
    <source>
        <dbReference type="ARBA" id="ARBA00022679"/>
    </source>
</evidence>
<keyword evidence="6" id="KW-1133">Transmembrane helix</keyword>
<keyword evidence="2 5" id="KW-0808">Transferase</keyword>
<evidence type="ECO:0000256" key="6">
    <source>
        <dbReference type="SAM" id="Phobius"/>
    </source>
</evidence>
<organism evidence="8">
    <name type="scientific">Candidatus Shikimatogenerans sp. Tcar</name>
    <dbReference type="NCBI Taxonomy" id="3158565"/>
    <lineage>
        <taxon>Bacteria</taxon>
        <taxon>Pseudomonadati</taxon>
        <taxon>Bacteroidota</taxon>
        <taxon>Flavobacteriia</taxon>
        <taxon>Flavobacteriales</taxon>
        <taxon>Candidatus Shikimatogenerans</taxon>
    </lineage>
</organism>
<keyword evidence="6" id="KW-0812">Transmembrane</keyword>
<comment type="similarity">
    <text evidence="5">Belongs to the class I-like SAM-binding methyltransferase superfamily. rRNA adenine N(6)-methyltransferase family.</text>
</comment>